<feature type="transmembrane region" description="Helical" evidence="2">
    <location>
        <begin position="172"/>
        <end position="191"/>
    </location>
</feature>
<feature type="transmembrane region" description="Helical" evidence="2">
    <location>
        <begin position="21"/>
        <end position="44"/>
    </location>
</feature>
<evidence type="ECO:0000313" key="3">
    <source>
        <dbReference type="EMBL" id="PUU81191.1"/>
    </source>
</evidence>
<gene>
    <name evidence="3" type="ORF">B9Z19DRAFT_1077830</name>
</gene>
<accession>A0A2T7A0F1</accession>
<evidence type="ECO:0008006" key="5">
    <source>
        <dbReference type="Google" id="ProtNLM"/>
    </source>
</evidence>
<protein>
    <recommendedName>
        <fullName evidence="5">FAR-17a/AIG1-like protein</fullName>
    </recommendedName>
</protein>
<evidence type="ECO:0000256" key="1">
    <source>
        <dbReference type="SAM" id="MobiDB-lite"/>
    </source>
</evidence>
<reference evidence="3 4" key="1">
    <citation type="submission" date="2017-04" db="EMBL/GenBank/DDBJ databases">
        <title>Draft genome sequence of Tuber borchii Vittad., a whitish edible truffle.</title>
        <authorList>
            <consortium name="DOE Joint Genome Institute"/>
            <person name="Murat C."/>
            <person name="Kuo A."/>
            <person name="Barry K.W."/>
            <person name="Clum A."/>
            <person name="Dockter R.B."/>
            <person name="Fauchery L."/>
            <person name="Iotti M."/>
            <person name="Kohler A."/>
            <person name="Labutti K."/>
            <person name="Lindquist E.A."/>
            <person name="Lipzen A."/>
            <person name="Ohm R.A."/>
            <person name="Wang M."/>
            <person name="Grigoriev I.V."/>
            <person name="Zambonelli A."/>
            <person name="Martin F.M."/>
        </authorList>
    </citation>
    <scope>NUCLEOTIDE SEQUENCE [LARGE SCALE GENOMIC DNA]</scope>
    <source>
        <strain evidence="3 4">Tbo3840</strain>
    </source>
</reference>
<feature type="transmembrane region" description="Helical" evidence="2">
    <location>
        <begin position="64"/>
        <end position="89"/>
    </location>
</feature>
<keyword evidence="2" id="KW-0812">Transmembrane</keyword>
<keyword evidence="2" id="KW-0472">Membrane</keyword>
<feature type="transmembrane region" description="Helical" evidence="2">
    <location>
        <begin position="139"/>
        <end position="160"/>
    </location>
</feature>
<dbReference type="PANTHER" id="PTHR12242">
    <property type="entry name" value="OS02G0130600 PROTEIN-RELATED"/>
    <property type="match status" value="1"/>
</dbReference>
<dbReference type="PROSITE" id="PS51257">
    <property type="entry name" value="PROKAR_LIPOPROTEIN"/>
    <property type="match status" value="1"/>
</dbReference>
<organism evidence="3 4">
    <name type="scientific">Tuber borchii</name>
    <name type="common">White truffle</name>
    <dbReference type="NCBI Taxonomy" id="42251"/>
    <lineage>
        <taxon>Eukaryota</taxon>
        <taxon>Fungi</taxon>
        <taxon>Dikarya</taxon>
        <taxon>Ascomycota</taxon>
        <taxon>Pezizomycotina</taxon>
        <taxon>Pezizomycetes</taxon>
        <taxon>Pezizales</taxon>
        <taxon>Tuberaceae</taxon>
        <taxon>Tuber</taxon>
    </lineage>
</organism>
<feature type="transmembrane region" description="Helical" evidence="2">
    <location>
        <begin position="101"/>
        <end position="127"/>
    </location>
</feature>
<sequence length="276" mass="30814">MKLLGVSSPFDPTNRFQTSSILSPVVLACARLLIACYIFAALFYRIARSAAFDGSHSTRDSFSYFTNLTYWGLGCYFAAAAMHTLVYAFSGRAPLERWPKVLQFLHSLLYTTIITFPPLVTVVYWTILAPDESPFSTLYSAWSNISFHALNSVFAIFEILIPRTERPPWLHIPFLILILAGYLGVAYITKATKGFYTYSFLNPDKNGSGSVAAYVFGIAAAICVVFVIVWLIVWLRLVLCEKVFGLKGKFSSKARGGRGDGWRGEHGKLTEEKELP</sequence>
<dbReference type="OrthoDB" id="419711at2759"/>
<evidence type="ECO:0000256" key="2">
    <source>
        <dbReference type="SAM" id="Phobius"/>
    </source>
</evidence>
<dbReference type="Proteomes" id="UP000244722">
    <property type="component" value="Unassembled WGS sequence"/>
</dbReference>
<keyword evidence="4" id="KW-1185">Reference proteome</keyword>
<feature type="transmembrane region" description="Helical" evidence="2">
    <location>
        <begin position="211"/>
        <end position="239"/>
    </location>
</feature>
<dbReference type="STRING" id="42251.A0A2T7A0F1"/>
<feature type="compositionally biased region" description="Basic and acidic residues" evidence="1">
    <location>
        <begin position="257"/>
        <end position="276"/>
    </location>
</feature>
<dbReference type="AlphaFoldDB" id="A0A2T7A0F1"/>
<keyword evidence="2" id="KW-1133">Transmembrane helix</keyword>
<name>A0A2T7A0F1_TUBBO</name>
<dbReference type="PANTHER" id="PTHR12242:SF1">
    <property type="entry name" value="MYND-TYPE DOMAIN-CONTAINING PROTEIN"/>
    <property type="match status" value="1"/>
</dbReference>
<feature type="region of interest" description="Disordered" evidence="1">
    <location>
        <begin position="252"/>
        <end position="276"/>
    </location>
</feature>
<dbReference type="EMBL" id="NESQ01000049">
    <property type="protein sequence ID" value="PUU81191.1"/>
    <property type="molecule type" value="Genomic_DNA"/>
</dbReference>
<proteinExistence type="predicted"/>
<evidence type="ECO:0000313" key="4">
    <source>
        <dbReference type="Proteomes" id="UP000244722"/>
    </source>
</evidence>
<dbReference type="GO" id="GO:0016020">
    <property type="term" value="C:membrane"/>
    <property type="evidence" value="ECO:0007669"/>
    <property type="project" value="TreeGrafter"/>
</dbReference>
<comment type="caution">
    <text evidence="3">The sequence shown here is derived from an EMBL/GenBank/DDBJ whole genome shotgun (WGS) entry which is preliminary data.</text>
</comment>